<gene>
    <name evidence="10" type="ORF">CKAN_02271900</name>
</gene>
<dbReference type="Proteomes" id="UP000283530">
    <property type="component" value="Unassembled WGS sequence"/>
</dbReference>
<evidence type="ECO:0000313" key="10">
    <source>
        <dbReference type="EMBL" id="RWR93467.1"/>
    </source>
</evidence>
<dbReference type="Gene3D" id="1.10.10.10">
    <property type="entry name" value="Winged helix-like DNA-binding domain superfamily/Winged helix DNA-binding domain"/>
    <property type="match status" value="1"/>
</dbReference>
<comment type="similarity">
    <text evidence="1">Belongs to the disease resistance NB-LRR family.</text>
</comment>
<dbReference type="OrthoDB" id="1926275at2759"/>
<name>A0A3S3N6T7_9MAGN</name>
<dbReference type="FunFam" id="3.40.50.300:FF:001091">
    <property type="entry name" value="Probable disease resistance protein At1g61300"/>
    <property type="match status" value="1"/>
</dbReference>
<dbReference type="FunFam" id="1.10.8.430:FF:000003">
    <property type="entry name" value="Probable disease resistance protein At5g66910"/>
    <property type="match status" value="1"/>
</dbReference>
<dbReference type="SUPFAM" id="SSF52540">
    <property type="entry name" value="P-loop containing nucleoside triphosphate hydrolases"/>
    <property type="match status" value="1"/>
</dbReference>
<dbReference type="InterPro" id="IPR042197">
    <property type="entry name" value="Apaf_helical"/>
</dbReference>
<evidence type="ECO:0000256" key="3">
    <source>
        <dbReference type="ARBA" id="ARBA00022737"/>
    </source>
</evidence>
<dbReference type="InterPro" id="IPR050905">
    <property type="entry name" value="Plant_NBS-LRR"/>
</dbReference>
<dbReference type="InterPro" id="IPR032675">
    <property type="entry name" value="LRR_dom_sf"/>
</dbReference>
<dbReference type="EMBL" id="QPKB01000010">
    <property type="protein sequence ID" value="RWR93467.1"/>
    <property type="molecule type" value="Genomic_DNA"/>
</dbReference>
<feature type="domain" description="Disease resistance protein winged helix" evidence="9">
    <location>
        <begin position="427"/>
        <end position="497"/>
    </location>
</feature>
<evidence type="ECO:0000259" key="9">
    <source>
        <dbReference type="Pfam" id="PF23559"/>
    </source>
</evidence>
<dbReference type="Gene3D" id="3.80.10.10">
    <property type="entry name" value="Ribonuclease Inhibitor"/>
    <property type="match status" value="2"/>
</dbReference>
<dbReference type="SMART" id="SM00369">
    <property type="entry name" value="LRR_TYP"/>
    <property type="match status" value="3"/>
</dbReference>
<dbReference type="InterPro" id="IPR027417">
    <property type="entry name" value="P-loop_NTPase"/>
</dbReference>
<keyword evidence="4" id="KW-0611">Plant defense</keyword>
<keyword evidence="3" id="KW-0677">Repeat</keyword>
<evidence type="ECO:0000256" key="2">
    <source>
        <dbReference type="ARBA" id="ARBA00022614"/>
    </source>
</evidence>
<dbReference type="InterPro" id="IPR036388">
    <property type="entry name" value="WH-like_DNA-bd_sf"/>
</dbReference>
<evidence type="ECO:0000259" key="8">
    <source>
        <dbReference type="Pfam" id="PF23247"/>
    </source>
</evidence>
<dbReference type="InterPro" id="IPR002182">
    <property type="entry name" value="NB-ARC"/>
</dbReference>
<dbReference type="PANTHER" id="PTHR33463:SF187">
    <property type="entry name" value="AND NB-ARC DOMAIN DISEASE RESISTANCE PROTEIN, PUTATIVE-RELATED"/>
    <property type="match status" value="1"/>
</dbReference>
<protein>
    <submittedName>
        <fullName evidence="10">Putative disease resistance protein isoform X1</fullName>
    </submittedName>
</protein>
<evidence type="ECO:0000256" key="4">
    <source>
        <dbReference type="ARBA" id="ARBA00022821"/>
    </source>
</evidence>
<dbReference type="InterPro" id="IPR003591">
    <property type="entry name" value="Leu-rich_rpt_typical-subtyp"/>
</dbReference>
<dbReference type="PRINTS" id="PR00364">
    <property type="entry name" value="DISEASERSIST"/>
</dbReference>
<evidence type="ECO:0000256" key="1">
    <source>
        <dbReference type="ARBA" id="ARBA00008894"/>
    </source>
</evidence>
<comment type="caution">
    <text evidence="10">The sequence shown here is derived from an EMBL/GenBank/DDBJ whole genome shotgun (WGS) entry which is preliminary data.</text>
</comment>
<organism evidence="10 11">
    <name type="scientific">Cinnamomum micranthum f. kanehirae</name>
    <dbReference type="NCBI Taxonomy" id="337451"/>
    <lineage>
        <taxon>Eukaryota</taxon>
        <taxon>Viridiplantae</taxon>
        <taxon>Streptophyta</taxon>
        <taxon>Embryophyta</taxon>
        <taxon>Tracheophyta</taxon>
        <taxon>Spermatophyta</taxon>
        <taxon>Magnoliopsida</taxon>
        <taxon>Magnoliidae</taxon>
        <taxon>Laurales</taxon>
        <taxon>Lauraceae</taxon>
        <taxon>Cinnamomum</taxon>
    </lineage>
</organism>
<dbReference type="Pfam" id="PF23559">
    <property type="entry name" value="WHD_DRP"/>
    <property type="match status" value="1"/>
</dbReference>
<dbReference type="FunFam" id="1.10.10.10:FF:000322">
    <property type="entry name" value="Probable disease resistance protein At1g63360"/>
    <property type="match status" value="1"/>
</dbReference>
<keyword evidence="5" id="KW-0547">Nucleotide-binding</keyword>
<accession>A0A3S3N6T7</accession>
<feature type="domain" description="Disease resistance protein At4g27190-like leucine-rich repeats" evidence="8">
    <location>
        <begin position="838"/>
        <end position="937"/>
    </location>
</feature>
<dbReference type="InterPro" id="IPR057135">
    <property type="entry name" value="At4g27190-like_LRR"/>
</dbReference>
<dbReference type="SUPFAM" id="SSF52058">
    <property type="entry name" value="L domain-like"/>
    <property type="match status" value="1"/>
</dbReference>
<dbReference type="GO" id="GO:0043531">
    <property type="term" value="F:ADP binding"/>
    <property type="evidence" value="ECO:0007669"/>
    <property type="project" value="InterPro"/>
</dbReference>
<dbReference type="Gene3D" id="1.10.8.430">
    <property type="entry name" value="Helical domain of apoptotic protease-activating factors"/>
    <property type="match status" value="1"/>
</dbReference>
<dbReference type="Gene3D" id="3.40.50.300">
    <property type="entry name" value="P-loop containing nucleotide triphosphate hydrolases"/>
    <property type="match status" value="1"/>
</dbReference>
<keyword evidence="2" id="KW-0433">Leucine-rich repeat</keyword>
<feature type="coiled-coil region" evidence="6">
    <location>
        <begin position="41"/>
        <end position="75"/>
    </location>
</feature>
<keyword evidence="11" id="KW-1185">Reference proteome</keyword>
<dbReference type="Pfam" id="PF13855">
    <property type="entry name" value="LRR_8"/>
    <property type="match status" value="1"/>
</dbReference>
<dbReference type="PANTHER" id="PTHR33463">
    <property type="entry name" value="NB-ARC DOMAIN-CONTAINING PROTEIN-RELATED"/>
    <property type="match status" value="1"/>
</dbReference>
<proteinExistence type="inferred from homology"/>
<feature type="domain" description="NB-ARC" evidence="7">
    <location>
        <begin position="176"/>
        <end position="339"/>
    </location>
</feature>
<keyword evidence="5" id="KW-0067">ATP-binding</keyword>
<sequence>MQLRRRIFATSEAFLSCSVKTSGMEVFGAIISLLSCLCAEIDKKYNNLKHSKKNMETLRRKMEEVSGKEDDVKTQLQRVDKQQGMKPKREVQIWLGQIENLKNEVGSIVLKEEMGCLKCCYYSKLKLAKRVEEHIKKVIELQEKGQFFDGLFIDGVLDTGKILPTAELVNTATTKRTLDIIWDSLVDTKIQKIGVYGMGGIGKTTIMKHINNRLKGESIFEHVIWVTVSRASSLERLQSDIAKEIGIDFKEDDDEHRKSEKIYAALVRRKFLLILDDIWKAFPLEEIGIPEPSEDNNCKVVLSTRDLKVCRQMETQKLIKVEVLAEKEAWELFRDKVGGNMVITSKLEEIAKLVVKECGGLPLAIITVGRALRQVGDFRVWRNALNELKCSTTEIEGMEANVFARLRFSYMRLRNDTLQACFLYCVLYPEDYEIPTMELVQYWIYEGLISEVRNNEVEIDKGHAILDELKNACLLESTDNRSGAECVKMHDLIRDMAINITRVSPLFMVEAGVGLKEPKVEWTEDVERISLMNNNIQVLLGEPKCPKLSTLWLQHNRLLKKISPSFFEHMKSLRVLNLSYTRIKCLPESLSNLENLRALLLHYCYDLKTVLPVTNLKSLRFLDLYYTGIEVLPQGMERLVNLRHLNLSRTFSLNILPIGVIYNLSLLEDLYMYRSKYRWSWNSLQVQGGASMEEIINSTHLTNLNVHLVDLPSFDVYVKSEHWQELRSFHLIVGQVSDLLPPDGRYIVEIGGCHIVNSKNPLVLPFKTQHLAIENCGDVVGLSELQCLSHLNDLKECRVYRCNKIEYILMEENTTLTTLKTLDLWDLPKLTSICKGVVQYDTLKCLKILKVDRCHSLKNLFSIELLHHLQNIKEIQVKNCIMMEELIAGAEENVALPRLRILELDHLPNLKSIFYGTFMYDSLQTICIMNCPKLKELPFLIRRSPLALKAIKGSRKWWNALTWSEPS</sequence>
<dbReference type="GO" id="GO:0005524">
    <property type="term" value="F:ATP binding"/>
    <property type="evidence" value="ECO:0007669"/>
    <property type="project" value="UniProtKB-KW"/>
</dbReference>
<evidence type="ECO:0000259" key="7">
    <source>
        <dbReference type="Pfam" id="PF00931"/>
    </source>
</evidence>
<evidence type="ECO:0000256" key="5">
    <source>
        <dbReference type="ARBA" id="ARBA00022840"/>
    </source>
</evidence>
<keyword evidence="6" id="KW-0175">Coiled coil</keyword>
<dbReference type="Pfam" id="PF23247">
    <property type="entry name" value="LRR_RPS2"/>
    <property type="match status" value="1"/>
</dbReference>
<evidence type="ECO:0000313" key="11">
    <source>
        <dbReference type="Proteomes" id="UP000283530"/>
    </source>
</evidence>
<evidence type="ECO:0000256" key="6">
    <source>
        <dbReference type="SAM" id="Coils"/>
    </source>
</evidence>
<dbReference type="Pfam" id="PF00931">
    <property type="entry name" value="NB-ARC"/>
    <property type="match status" value="1"/>
</dbReference>
<dbReference type="GO" id="GO:0006952">
    <property type="term" value="P:defense response"/>
    <property type="evidence" value="ECO:0007669"/>
    <property type="project" value="UniProtKB-KW"/>
</dbReference>
<dbReference type="AlphaFoldDB" id="A0A3S3N6T7"/>
<dbReference type="InterPro" id="IPR058922">
    <property type="entry name" value="WHD_DRP"/>
</dbReference>
<dbReference type="InterPro" id="IPR001611">
    <property type="entry name" value="Leu-rich_rpt"/>
</dbReference>
<reference evidence="10 11" key="1">
    <citation type="journal article" date="2019" name="Nat. Plants">
        <title>Stout camphor tree genome fills gaps in understanding of flowering plant genome evolution.</title>
        <authorList>
            <person name="Chaw S.M."/>
            <person name="Liu Y.C."/>
            <person name="Wu Y.W."/>
            <person name="Wang H.Y."/>
            <person name="Lin C.I."/>
            <person name="Wu C.S."/>
            <person name="Ke H.M."/>
            <person name="Chang L.Y."/>
            <person name="Hsu C.Y."/>
            <person name="Yang H.T."/>
            <person name="Sudianto E."/>
            <person name="Hsu M.H."/>
            <person name="Wu K.P."/>
            <person name="Wang L.N."/>
            <person name="Leebens-Mack J.H."/>
            <person name="Tsai I.J."/>
        </authorList>
    </citation>
    <scope>NUCLEOTIDE SEQUENCE [LARGE SCALE GENOMIC DNA]</scope>
    <source>
        <strain evidence="11">cv. Chaw 1501</strain>
        <tissue evidence="10">Young leaves</tissue>
    </source>
</reference>